<gene>
    <name evidence="2" type="ORF">PMIN01_02305</name>
</gene>
<dbReference type="AlphaFoldDB" id="A0A9P6GPX3"/>
<feature type="compositionally biased region" description="Low complexity" evidence="1">
    <location>
        <begin position="131"/>
        <end position="145"/>
    </location>
</feature>
<feature type="compositionally biased region" description="Low complexity" evidence="1">
    <location>
        <begin position="533"/>
        <end position="547"/>
    </location>
</feature>
<reference evidence="2" key="1">
    <citation type="journal article" date="2020" name="Mol. Plant Microbe Interact.">
        <title>Genome Sequence of the Biocontrol Agent Coniothyrium minitans strain Conio (IMI 134523).</title>
        <authorList>
            <person name="Patel D."/>
            <person name="Shittu T.A."/>
            <person name="Baroncelli R."/>
            <person name="Muthumeenakshi S."/>
            <person name="Osborne T.H."/>
            <person name="Janganan T.K."/>
            <person name="Sreenivasaprasad S."/>
        </authorList>
    </citation>
    <scope>NUCLEOTIDE SEQUENCE</scope>
    <source>
        <strain evidence="2">Conio</strain>
    </source>
</reference>
<organism evidence="2 3">
    <name type="scientific">Paraphaeosphaeria minitans</name>
    <dbReference type="NCBI Taxonomy" id="565426"/>
    <lineage>
        <taxon>Eukaryota</taxon>
        <taxon>Fungi</taxon>
        <taxon>Dikarya</taxon>
        <taxon>Ascomycota</taxon>
        <taxon>Pezizomycotina</taxon>
        <taxon>Dothideomycetes</taxon>
        <taxon>Pleosporomycetidae</taxon>
        <taxon>Pleosporales</taxon>
        <taxon>Massarineae</taxon>
        <taxon>Didymosphaeriaceae</taxon>
        <taxon>Paraphaeosphaeria</taxon>
    </lineage>
</organism>
<feature type="region of interest" description="Disordered" evidence="1">
    <location>
        <begin position="484"/>
        <end position="550"/>
    </location>
</feature>
<evidence type="ECO:0000313" key="3">
    <source>
        <dbReference type="Proteomes" id="UP000756921"/>
    </source>
</evidence>
<protein>
    <submittedName>
        <fullName evidence="2">Uncharacterized protein</fullName>
    </submittedName>
</protein>
<feature type="region of interest" description="Disordered" evidence="1">
    <location>
        <begin position="28"/>
        <end position="269"/>
    </location>
</feature>
<feature type="compositionally biased region" description="Polar residues" evidence="1">
    <location>
        <begin position="28"/>
        <end position="48"/>
    </location>
</feature>
<feature type="compositionally biased region" description="Low complexity" evidence="1">
    <location>
        <begin position="158"/>
        <end position="171"/>
    </location>
</feature>
<feature type="compositionally biased region" description="Polar residues" evidence="1">
    <location>
        <begin position="146"/>
        <end position="157"/>
    </location>
</feature>
<feature type="compositionally biased region" description="Pro residues" evidence="1">
    <location>
        <begin position="49"/>
        <end position="58"/>
    </location>
</feature>
<evidence type="ECO:0000256" key="1">
    <source>
        <dbReference type="SAM" id="MobiDB-lite"/>
    </source>
</evidence>
<feature type="compositionally biased region" description="Polar residues" evidence="1">
    <location>
        <begin position="192"/>
        <end position="246"/>
    </location>
</feature>
<feature type="compositionally biased region" description="Low complexity" evidence="1">
    <location>
        <begin position="247"/>
        <end position="264"/>
    </location>
</feature>
<accession>A0A9P6GPX3</accession>
<feature type="compositionally biased region" description="Pro residues" evidence="1">
    <location>
        <begin position="488"/>
        <end position="505"/>
    </location>
</feature>
<dbReference type="Proteomes" id="UP000756921">
    <property type="component" value="Unassembled WGS sequence"/>
</dbReference>
<comment type="caution">
    <text evidence="2">The sequence shown here is derived from an EMBL/GenBank/DDBJ whole genome shotgun (WGS) entry which is preliminary data.</text>
</comment>
<evidence type="ECO:0000313" key="2">
    <source>
        <dbReference type="EMBL" id="KAF9739671.1"/>
    </source>
</evidence>
<feature type="compositionally biased region" description="Basic and acidic residues" evidence="1">
    <location>
        <begin position="604"/>
        <end position="623"/>
    </location>
</feature>
<sequence length="636" mass="70734">MWNGAATGAAPFQQPQYANGYSYQKPYTKQQASQYGQKTAYNQYQSGFPPQPGAPPQHPKSFPSKKKGNPIITRYPPPPGYRGPAQSKGPFGTVQFPTPQQGFPPYPKQPHQGPGPAQRYPSPRYRPPQSYPSQQGYQQAQNYQRLSQNHQWPSQNYPHQTSVSQSPSHPVSQHDSRQQTGYQSYPNPPHPINTNKPAWHNTQRWQEAPSSTTYPPANQYNAYSVSPTNSQPTIDPNATPTPSSEMPTTAQPTPADTQPPSATSETVSDQKAPLFLGWDVWDFDFDGAIWPKANEPVDPDLSLGVITWRPAKQVTRALPATFEDAEEQSLRPPAEKLGNGESVSLYFTAENSYEAFLDVRKMDDWYNIKDDPAFVVFTDEEMEQNLISIEDCISLRDRPDELVPEVVKKGDQDMNDPSWNVMDNLEQALSGDMEDVKVSTPPGSCGNASRDQVQEDILAKLGVTGSPKTPSDQAVPVSLLRDDRLPASLPPKPPAPPSANMPPRPDVGTHKAQSYSGHRNLMYGTTGPRPYESMSSATSQQSPSAQPYGLTNSWASILPTHQIGSSHSEASNMADSGIEEAVHQIEKIFIPQLKRNHSSFARKRSYEDTHQENGETRQQDDHTKRKRRFQVDAAYR</sequence>
<proteinExistence type="predicted"/>
<name>A0A9P6GPX3_9PLEO</name>
<keyword evidence="3" id="KW-1185">Reference proteome</keyword>
<dbReference type="EMBL" id="WJXW01000002">
    <property type="protein sequence ID" value="KAF9739671.1"/>
    <property type="molecule type" value="Genomic_DNA"/>
</dbReference>
<feature type="region of interest" description="Disordered" evidence="1">
    <location>
        <begin position="596"/>
        <end position="636"/>
    </location>
</feature>
<dbReference type="OrthoDB" id="5431222at2759"/>